<accession>A0A9E7PL64</accession>
<protein>
    <submittedName>
        <fullName evidence="2">Uncharacterized protein</fullName>
    </submittedName>
</protein>
<keyword evidence="3" id="KW-1185">Reference proteome</keyword>
<gene>
    <name evidence="2" type="ORF">phageB13_50</name>
</gene>
<organism evidence="2 3">
    <name type="scientific">Bacillus phage B13</name>
    <dbReference type="NCBI Taxonomy" id="2969659"/>
    <lineage>
        <taxon>Viruses</taxon>
        <taxon>Duplodnaviria</taxon>
        <taxon>Heunggongvirae</taxon>
        <taxon>Uroviricota</taxon>
        <taxon>Caudoviricetes</taxon>
        <taxon>Bunatrivirus</taxon>
        <taxon>Bunatrivirus B13</taxon>
    </lineage>
</organism>
<evidence type="ECO:0000313" key="3">
    <source>
        <dbReference type="Proteomes" id="UP001059196"/>
    </source>
</evidence>
<reference evidence="2" key="1">
    <citation type="submission" date="2022-07" db="EMBL/GenBank/DDBJ databases">
        <authorList>
            <person name="Kazantseva O.A."/>
            <person name="Piligrimova E.G."/>
            <person name="Shadrin A.M."/>
        </authorList>
    </citation>
    <scope>NUCLEOTIDE SEQUENCE</scope>
</reference>
<proteinExistence type="predicted"/>
<keyword evidence="1" id="KW-0812">Transmembrane</keyword>
<dbReference type="Proteomes" id="UP001059196">
    <property type="component" value="Segment"/>
</dbReference>
<evidence type="ECO:0000313" key="2">
    <source>
        <dbReference type="EMBL" id="UUW40236.1"/>
    </source>
</evidence>
<keyword evidence="1" id="KW-0472">Membrane</keyword>
<evidence type="ECO:0000256" key="1">
    <source>
        <dbReference type="SAM" id="Phobius"/>
    </source>
</evidence>
<name>A0A9E7PL64_9CAUD</name>
<dbReference type="EMBL" id="OP066531">
    <property type="protein sequence ID" value="UUW40236.1"/>
    <property type="molecule type" value="Genomic_DNA"/>
</dbReference>
<keyword evidence="1" id="KW-1133">Transmembrane helix</keyword>
<sequence>MSKKLIVLNVLCLLFAGQFLVTTDFSDMRTFDYIYAVVLVIWAIAIIGYIVVTRIGKER</sequence>
<feature type="transmembrane region" description="Helical" evidence="1">
    <location>
        <begin position="33"/>
        <end position="52"/>
    </location>
</feature>